<name>A0ABR3PXK4_9TREE</name>
<comment type="similarity">
    <text evidence="1">Belongs to the SEC3 family.</text>
</comment>
<evidence type="ECO:0000313" key="7">
    <source>
        <dbReference type="EMBL" id="KAL1407120.1"/>
    </source>
</evidence>
<evidence type="ECO:0000256" key="5">
    <source>
        <dbReference type="SAM" id="MobiDB-lite"/>
    </source>
</evidence>
<dbReference type="InterPro" id="IPR048628">
    <property type="entry name" value="Sec3_C"/>
</dbReference>
<feature type="region of interest" description="Disordered" evidence="5">
    <location>
        <begin position="762"/>
        <end position="785"/>
    </location>
</feature>
<evidence type="ECO:0000313" key="8">
    <source>
        <dbReference type="Proteomes" id="UP001565368"/>
    </source>
</evidence>
<keyword evidence="2" id="KW-0813">Transport</keyword>
<accession>A0ABR3PXK4</accession>
<dbReference type="InterPro" id="IPR019160">
    <property type="entry name" value="Sec3_CC"/>
</dbReference>
<feature type="compositionally biased region" description="Low complexity" evidence="5">
    <location>
        <begin position="194"/>
        <end position="208"/>
    </location>
</feature>
<feature type="compositionally biased region" description="Basic and acidic residues" evidence="5">
    <location>
        <begin position="767"/>
        <end position="785"/>
    </location>
</feature>
<keyword evidence="4" id="KW-0175">Coiled coil</keyword>
<feature type="region of interest" description="Disordered" evidence="5">
    <location>
        <begin position="150"/>
        <end position="295"/>
    </location>
</feature>
<dbReference type="PANTHER" id="PTHR16092:SF14">
    <property type="entry name" value="EXOCYST COMPLEX COMPONENT 1 ISOFORM X1"/>
    <property type="match status" value="1"/>
</dbReference>
<dbReference type="EMBL" id="JBBXJM010000005">
    <property type="protein sequence ID" value="KAL1407120.1"/>
    <property type="molecule type" value="Genomic_DNA"/>
</dbReference>
<evidence type="ECO:0000259" key="6">
    <source>
        <dbReference type="SMART" id="SM01313"/>
    </source>
</evidence>
<comment type="caution">
    <text evidence="7">The sequence shown here is derived from an EMBL/GenBank/DDBJ whole genome shotgun (WGS) entry which is preliminary data.</text>
</comment>
<sequence>MGGRRPSTASADTTRTQMTASLFSRTDADGTLEEQLVSHIVIHEPEPGGVKTRYLMLAVTKDRRYLIHKGKRNSNGTFSKGKTWSFDDMRALERVGPAEFSLTMTVRRYVWKTDREDDMAAFLTSLVVASKAVPRPQNLAIINFVPESPRAQRSPLPVTGRLPAGSASQASLREPALAPPRPVGRGDRGERNGSFSSMGSSAPSQSDSYGRSPVATVDGGGFGRRAYGDSSTNIGIGRPPPQRQGSSDRGLRPEVTKPSPTLSTTSLRPPRRPSATAPDIPPIVEPPHDAYGGVGEEVLVPPVAAAPPRPALRVVNATLSPSPEGSPRSQAAALSPVTAKQPSLSPVASKPPSLPSASPAASKAALPSASPAPSKSPSLAPAKSPKAPGRARTPESTASAEGAPGAKRRVSFVAQPLTTAYSRDVLLTSRTGLTGTDAVIGDEAEDAGDAMMANVEEMIKGFDWTASASAVNPDGTRAKGDTIESRLLDELAALESANIHAFLESDDRIDQVIAHIGEALQELDDIDMHLTGYRLQLNAVTEDIAYIEGQNRGLQVQTSNQRALLEEVQQLIQITDVPRADLQKLSQTSPSTPRGVKELELAAASLYKAIQASRDQANEVAATATHAREYQAASTQFAMRILEYLDIAFKHQSDTTLADYKKGAASGALKLVPHTALGESLMTYEGLVLFVKDMDEDKYKKLCLNYITTASKLHQEEMKDLLMNLIKALNSTKSKTNPDVSFSRAAAAVPKPTTIGGAVVRSKTMKRPNDTSSKEEQGRKADEATRKVSELYKQGMGEVVNQVVTEDDFINAFLHLADTESTFADYMELDSYFRRQAARHAAHGMSPGLAQVTRSRMDLLFGFVEGEFKNWVDAAIQKNPVAIVGVIAITESLAREAEQLETSLFLLQLFDKQLGRQRQSFDQFIAEQVKTIDAAKASIRRRQGPFYFVKHFPVFVERIESQLDGCEGLPIRDRVNGAYERVVAAVLGSLQHVSKIVGAEMASGEEKGQLYFHVVMIENLHLFVDEVSALDVPALDIFLQRAKGLYEENMKAYIKLMLRRGFARLIDFFDTVERLLKTTPANEVSVHDGCSKSNLKKVLKETTAKDMRKAVETMARRVDKHFNEEETATGVGAVVSGGGSSVTPSDPATAALIAAVWRELSAGLRREVERATTIMGKSYADSGLSLEYTAQDVDTACRRAKH</sequence>
<dbReference type="PANTHER" id="PTHR16092">
    <property type="entry name" value="SEC3/SYNTAXIN-RELATED"/>
    <property type="match status" value="1"/>
</dbReference>
<evidence type="ECO:0000256" key="2">
    <source>
        <dbReference type="ARBA" id="ARBA00022448"/>
    </source>
</evidence>
<dbReference type="Pfam" id="PF20654">
    <property type="entry name" value="Sec3_C-term"/>
    <property type="match status" value="1"/>
</dbReference>
<proteinExistence type="inferred from homology"/>
<dbReference type="SMART" id="SM01313">
    <property type="entry name" value="Sec3-PIP2_bind"/>
    <property type="match status" value="1"/>
</dbReference>
<feature type="compositionally biased region" description="Low complexity" evidence="5">
    <location>
        <begin position="342"/>
        <end position="388"/>
    </location>
</feature>
<dbReference type="Pfam" id="PF09763">
    <property type="entry name" value="Sec3_CC"/>
    <property type="match status" value="1"/>
</dbReference>
<dbReference type="Gene3D" id="2.30.29.90">
    <property type="match status" value="1"/>
</dbReference>
<protein>
    <recommendedName>
        <fullName evidence="6">Exocyst complex component Sec3 PIP2-binding N-terminal domain-containing protein</fullName>
    </recommendedName>
</protein>
<dbReference type="GeneID" id="95987577"/>
<dbReference type="RefSeq" id="XP_069207064.1">
    <property type="nucleotide sequence ID" value="XM_069354993.1"/>
</dbReference>
<keyword evidence="3" id="KW-0268">Exocytosis</keyword>
<feature type="compositionally biased region" description="Polar residues" evidence="5">
    <location>
        <begin position="318"/>
        <end position="329"/>
    </location>
</feature>
<evidence type="ECO:0000256" key="1">
    <source>
        <dbReference type="ARBA" id="ARBA00006518"/>
    </source>
</evidence>
<reference evidence="7 8" key="1">
    <citation type="submission" date="2023-08" db="EMBL/GenBank/DDBJ databases">
        <title>Annotated Genome Sequence of Vanrija albida AlHP1.</title>
        <authorList>
            <person name="Herzog R."/>
        </authorList>
    </citation>
    <scope>NUCLEOTIDE SEQUENCE [LARGE SCALE GENOMIC DNA]</scope>
    <source>
        <strain evidence="7 8">AlHP1</strain>
    </source>
</reference>
<feature type="region of interest" description="Disordered" evidence="5">
    <location>
        <begin position="315"/>
        <end position="407"/>
    </location>
</feature>
<dbReference type="Pfam" id="PF15277">
    <property type="entry name" value="Sec3-PIP2_bind"/>
    <property type="match status" value="1"/>
</dbReference>
<evidence type="ECO:0000256" key="4">
    <source>
        <dbReference type="ARBA" id="ARBA00023054"/>
    </source>
</evidence>
<keyword evidence="8" id="KW-1185">Reference proteome</keyword>
<evidence type="ECO:0000256" key="3">
    <source>
        <dbReference type="ARBA" id="ARBA00022483"/>
    </source>
</evidence>
<feature type="domain" description="Exocyst complex component Sec3 PIP2-binding N-terminal" evidence="6">
    <location>
        <begin position="48"/>
        <end position="133"/>
    </location>
</feature>
<gene>
    <name evidence="7" type="ORF">Q8F55_006534</name>
</gene>
<dbReference type="Proteomes" id="UP001565368">
    <property type="component" value="Unassembled WGS sequence"/>
</dbReference>
<organism evidence="7 8">
    <name type="scientific">Vanrija albida</name>
    <dbReference type="NCBI Taxonomy" id="181172"/>
    <lineage>
        <taxon>Eukaryota</taxon>
        <taxon>Fungi</taxon>
        <taxon>Dikarya</taxon>
        <taxon>Basidiomycota</taxon>
        <taxon>Agaricomycotina</taxon>
        <taxon>Tremellomycetes</taxon>
        <taxon>Trichosporonales</taxon>
        <taxon>Trichosporonaceae</taxon>
        <taxon>Vanrija</taxon>
    </lineage>
</organism>
<dbReference type="InterPro" id="IPR028258">
    <property type="entry name" value="Sec3-PIP2_bind"/>
</dbReference>
<feature type="compositionally biased region" description="Low complexity" evidence="5">
    <location>
        <begin position="258"/>
        <end position="278"/>
    </location>
</feature>